<dbReference type="Proteomes" id="UP001597041">
    <property type="component" value="Unassembled WGS sequence"/>
</dbReference>
<comment type="caution">
    <text evidence="2">The sequence shown here is derived from an EMBL/GenBank/DDBJ whole genome shotgun (WGS) entry which is preliminary data.</text>
</comment>
<gene>
    <name evidence="2" type="ORF">ACFQ19_17395</name>
</gene>
<sequence>MDTDVKNLLKQIADNHNVKMVEMESDKDHIHFWNYW</sequence>
<dbReference type="SUPFAM" id="SSF143422">
    <property type="entry name" value="Transposase IS200-like"/>
    <property type="match status" value="1"/>
</dbReference>
<dbReference type="EMBL" id="JBHTKK010000028">
    <property type="protein sequence ID" value="MFD1067785.1"/>
    <property type="molecule type" value="Genomic_DNA"/>
</dbReference>
<evidence type="ECO:0000259" key="1">
    <source>
        <dbReference type="Pfam" id="PF01797"/>
    </source>
</evidence>
<dbReference type="InterPro" id="IPR036515">
    <property type="entry name" value="Transposase_17_sf"/>
</dbReference>
<dbReference type="RefSeq" id="WP_379593980.1">
    <property type="nucleotide sequence ID" value="NZ_JBHTKK010000028.1"/>
</dbReference>
<protein>
    <submittedName>
        <fullName evidence="2">Transposase</fullName>
    </submittedName>
</protein>
<keyword evidence="3" id="KW-1185">Reference proteome</keyword>
<organism evidence="2 3">
    <name type="scientific">Oceanobacillus locisalsi</name>
    <dbReference type="NCBI Taxonomy" id="546107"/>
    <lineage>
        <taxon>Bacteria</taxon>
        <taxon>Bacillati</taxon>
        <taxon>Bacillota</taxon>
        <taxon>Bacilli</taxon>
        <taxon>Bacillales</taxon>
        <taxon>Bacillaceae</taxon>
        <taxon>Oceanobacillus</taxon>
    </lineage>
</organism>
<evidence type="ECO:0000313" key="2">
    <source>
        <dbReference type="EMBL" id="MFD1067785.1"/>
    </source>
</evidence>
<name>A0ABW3NMW3_9BACI</name>
<accession>A0ABW3NMW3</accession>
<evidence type="ECO:0000313" key="3">
    <source>
        <dbReference type="Proteomes" id="UP001597041"/>
    </source>
</evidence>
<proteinExistence type="predicted"/>
<dbReference type="Pfam" id="PF01797">
    <property type="entry name" value="Y1_Tnp"/>
    <property type="match status" value="1"/>
</dbReference>
<feature type="domain" description="Transposase IS200-like" evidence="1">
    <location>
        <begin position="2"/>
        <end position="32"/>
    </location>
</feature>
<reference evidence="3" key="1">
    <citation type="journal article" date="2019" name="Int. J. Syst. Evol. Microbiol.">
        <title>The Global Catalogue of Microorganisms (GCM) 10K type strain sequencing project: providing services to taxonomists for standard genome sequencing and annotation.</title>
        <authorList>
            <consortium name="The Broad Institute Genomics Platform"/>
            <consortium name="The Broad Institute Genome Sequencing Center for Infectious Disease"/>
            <person name="Wu L."/>
            <person name="Ma J."/>
        </authorList>
    </citation>
    <scope>NUCLEOTIDE SEQUENCE [LARGE SCALE GENOMIC DNA]</scope>
    <source>
        <strain evidence="3">CCUG 56608</strain>
    </source>
</reference>
<dbReference type="InterPro" id="IPR002686">
    <property type="entry name" value="Transposase_17"/>
</dbReference>